<keyword evidence="4" id="KW-1185">Reference proteome</keyword>
<protein>
    <recommendedName>
        <fullName evidence="2">Lnb N-terminal periplasmic domain-containing protein</fullName>
    </recommendedName>
</protein>
<dbReference type="KEGG" id="llh:I41_12320"/>
<evidence type="ECO:0000313" key="3">
    <source>
        <dbReference type="EMBL" id="QDT72066.1"/>
    </source>
</evidence>
<evidence type="ECO:0000256" key="1">
    <source>
        <dbReference type="SAM" id="SignalP"/>
    </source>
</evidence>
<dbReference type="OrthoDB" id="274718at2"/>
<dbReference type="EMBL" id="CP036339">
    <property type="protein sequence ID" value="QDT72066.1"/>
    <property type="molecule type" value="Genomic_DNA"/>
</dbReference>
<dbReference type="AlphaFoldDB" id="A0A517TUL7"/>
<feature type="domain" description="Lnb N-terminal periplasmic" evidence="2">
    <location>
        <begin position="70"/>
        <end position="228"/>
    </location>
</feature>
<dbReference type="Pfam" id="PF13387">
    <property type="entry name" value="Lnb_N"/>
    <property type="match status" value="1"/>
</dbReference>
<evidence type="ECO:0000313" key="4">
    <source>
        <dbReference type="Proteomes" id="UP000317909"/>
    </source>
</evidence>
<dbReference type="PROSITE" id="PS51257">
    <property type="entry name" value="PROKAR_LIPOPROTEIN"/>
    <property type="match status" value="1"/>
</dbReference>
<dbReference type="Proteomes" id="UP000317909">
    <property type="component" value="Chromosome"/>
</dbReference>
<reference evidence="3 4" key="1">
    <citation type="submission" date="2019-02" db="EMBL/GenBank/DDBJ databases">
        <title>Deep-cultivation of Planctomycetes and their phenomic and genomic characterization uncovers novel biology.</title>
        <authorList>
            <person name="Wiegand S."/>
            <person name="Jogler M."/>
            <person name="Boedeker C."/>
            <person name="Pinto D."/>
            <person name="Vollmers J."/>
            <person name="Rivas-Marin E."/>
            <person name="Kohn T."/>
            <person name="Peeters S.H."/>
            <person name="Heuer A."/>
            <person name="Rast P."/>
            <person name="Oberbeckmann S."/>
            <person name="Bunk B."/>
            <person name="Jeske O."/>
            <person name="Meyerdierks A."/>
            <person name="Storesund J.E."/>
            <person name="Kallscheuer N."/>
            <person name="Luecker S."/>
            <person name="Lage O.M."/>
            <person name="Pohl T."/>
            <person name="Merkel B.J."/>
            <person name="Hornburger P."/>
            <person name="Mueller R.-W."/>
            <person name="Bruemmer F."/>
            <person name="Labrenz M."/>
            <person name="Spormann A.M."/>
            <person name="Op den Camp H."/>
            <person name="Overmann J."/>
            <person name="Amann R."/>
            <person name="Jetten M.S.M."/>
            <person name="Mascher T."/>
            <person name="Medema M.H."/>
            <person name="Devos D.P."/>
            <person name="Kaster A.-K."/>
            <person name="Ovreas L."/>
            <person name="Rohde M."/>
            <person name="Galperin M.Y."/>
            <person name="Jogler C."/>
        </authorList>
    </citation>
    <scope>NUCLEOTIDE SEQUENCE [LARGE SCALE GENOMIC DNA]</scope>
    <source>
        <strain evidence="3 4">I41</strain>
    </source>
</reference>
<sequence length="275" mass="31725" precursor="true">MALDRLLLTCALVASSGCSSASKMLAPSNYRNWEADQAVLPYVEFQGNQFVAHNVRYCRYLDQESYVVEHEDRTYDMSQLRGVDFFMVPFDNMPRLAHTMLSFEFAPPQGPSQYLAVSIETRKEQGEEYAAWKGSARQFELMYVLADERDVVQVRTNLRGENVYRYRTTATAEQTRMLLVDVLTRTNQLASRPEFYDTLTNNCTTNLVDHINRIQPQRVKYDYRVLLPGYSDQLAFDEGLIQRSGTFEETKARAYVNPKALAAANRSEFSQLIRR</sequence>
<proteinExistence type="predicted"/>
<gene>
    <name evidence="3" type="ORF">I41_12320</name>
</gene>
<feature type="chain" id="PRO_5022218275" description="Lnb N-terminal periplasmic domain-containing protein" evidence="1">
    <location>
        <begin position="22"/>
        <end position="275"/>
    </location>
</feature>
<dbReference type="InterPro" id="IPR025178">
    <property type="entry name" value="Lnb_N"/>
</dbReference>
<keyword evidence="1" id="KW-0732">Signal</keyword>
<accession>A0A517TUL7</accession>
<feature type="signal peptide" evidence="1">
    <location>
        <begin position="1"/>
        <end position="21"/>
    </location>
</feature>
<organism evidence="3 4">
    <name type="scientific">Lacipirellula limnantheis</name>
    <dbReference type="NCBI Taxonomy" id="2528024"/>
    <lineage>
        <taxon>Bacteria</taxon>
        <taxon>Pseudomonadati</taxon>
        <taxon>Planctomycetota</taxon>
        <taxon>Planctomycetia</taxon>
        <taxon>Pirellulales</taxon>
        <taxon>Lacipirellulaceae</taxon>
        <taxon>Lacipirellula</taxon>
    </lineage>
</organism>
<name>A0A517TUL7_9BACT</name>
<evidence type="ECO:0000259" key="2">
    <source>
        <dbReference type="Pfam" id="PF13387"/>
    </source>
</evidence>